<dbReference type="EMBL" id="JAODAN010000002">
    <property type="protein sequence ID" value="KAK1926535.1"/>
    <property type="molecule type" value="Genomic_DNA"/>
</dbReference>
<evidence type="ECO:0000256" key="2">
    <source>
        <dbReference type="ARBA" id="ARBA00022857"/>
    </source>
</evidence>
<dbReference type="Proteomes" id="UP001182556">
    <property type="component" value="Unassembled WGS sequence"/>
</dbReference>
<proteinExistence type="inferred from homology"/>
<evidence type="ECO:0000313" key="5">
    <source>
        <dbReference type="EMBL" id="KAK1926535.1"/>
    </source>
</evidence>
<keyword evidence="3" id="KW-0560">Oxidoreductase</keyword>
<evidence type="ECO:0000256" key="1">
    <source>
        <dbReference type="ARBA" id="ARBA00006484"/>
    </source>
</evidence>
<name>A0AAD9FUK3_PAPLA</name>
<evidence type="ECO:0000313" key="6">
    <source>
        <dbReference type="Proteomes" id="UP001182556"/>
    </source>
</evidence>
<reference evidence="5" key="1">
    <citation type="submission" date="2023-02" db="EMBL/GenBank/DDBJ databases">
        <title>Identification and recombinant expression of a fungal hydrolase from Papiliotrema laurentii that hydrolyzes apple cutin and clears colloidal polyester polyurethane.</title>
        <authorList>
            <consortium name="DOE Joint Genome Institute"/>
            <person name="Roman V.A."/>
            <person name="Bojanowski C."/>
            <person name="Crable B.R."/>
            <person name="Wagner D.N."/>
            <person name="Hung C.S."/>
            <person name="Nadeau L.J."/>
            <person name="Schratz L."/>
            <person name="Haridas S."/>
            <person name="Pangilinan J."/>
            <person name="Lipzen A."/>
            <person name="Na H."/>
            <person name="Yan M."/>
            <person name="Ng V."/>
            <person name="Grigoriev I.V."/>
            <person name="Spatafora J.W."/>
            <person name="Barlow D."/>
            <person name="Biffinger J."/>
            <person name="Kelley-Loughnane N."/>
            <person name="Varaljay V.A."/>
            <person name="Crookes-Goodson W.J."/>
        </authorList>
    </citation>
    <scope>NUCLEOTIDE SEQUENCE</scope>
    <source>
        <strain evidence="5">5307AH</strain>
    </source>
</reference>
<evidence type="ECO:0000256" key="3">
    <source>
        <dbReference type="ARBA" id="ARBA00023002"/>
    </source>
</evidence>
<dbReference type="PANTHER" id="PTHR43008">
    <property type="entry name" value="BENZIL REDUCTASE"/>
    <property type="match status" value="1"/>
</dbReference>
<feature type="region of interest" description="Disordered" evidence="4">
    <location>
        <begin position="50"/>
        <end position="73"/>
    </location>
</feature>
<dbReference type="InterPro" id="IPR036291">
    <property type="entry name" value="NAD(P)-bd_dom_sf"/>
</dbReference>
<comment type="similarity">
    <text evidence="1">Belongs to the short-chain dehydrogenases/reductases (SDR) family.</text>
</comment>
<dbReference type="SUPFAM" id="SSF51735">
    <property type="entry name" value="NAD(P)-binding Rossmann-fold domains"/>
    <property type="match status" value="1"/>
</dbReference>
<dbReference type="GO" id="GO:0016616">
    <property type="term" value="F:oxidoreductase activity, acting on the CH-OH group of donors, NAD or NADP as acceptor"/>
    <property type="evidence" value="ECO:0007669"/>
    <property type="project" value="UniProtKB-ARBA"/>
</dbReference>
<dbReference type="FunFam" id="3.40.50.720:FF:000245">
    <property type="entry name" value="Short chain dehydrogenase, putative"/>
    <property type="match status" value="1"/>
</dbReference>
<gene>
    <name evidence="5" type="ORF">DB88DRAFT_482194</name>
</gene>
<dbReference type="PROSITE" id="PS00061">
    <property type="entry name" value="ADH_SHORT"/>
    <property type="match status" value="1"/>
</dbReference>
<dbReference type="InterPro" id="IPR002347">
    <property type="entry name" value="SDR_fam"/>
</dbReference>
<keyword evidence="2" id="KW-0521">NADP</keyword>
<dbReference type="Pfam" id="PF13561">
    <property type="entry name" value="adh_short_C2"/>
    <property type="match status" value="1"/>
</dbReference>
<dbReference type="GO" id="GO:0050664">
    <property type="term" value="F:oxidoreductase activity, acting on NAD(P)H, oxygen as acceptor"/>
    <property type="evidence" value="ECO:0007669"/>
    <property type="project" value="TreeGrafter"/>
</dbReference>
<sequence length="385" mass="40766">MKSLCPATVLAVRNALCAKSGQWPVSSTTAFSRHFASSVRVWYSPTLANNDQGGRARSQASLDGPRDATKVSVATDETPAQYRRLGDSSHSGPRSFTATLASREAPDLFSLAGRTVIVTGGGRGLGVTIAKAIIESGANVAAVDLLSAPSRDEWAVAQSSAYARGLTLTYTQLDVTDHSRVHEVFTEIFKSAPPDAPVRGMFCAAGIQMLKPALEYTPEGARNIVDVNLTGSFFCAQAFAAKYLETSQAAAQPRVDPQTGLVTGGGASIVFTGSMSGHVANYGLESCMYNASKAGVNQLAKNLAMEWGKRGIRVNSLSPGYIKTALTQALLDQRPDFDEMWLRGSLLGRLSTPDEFRGPVLYLLSEASSFMTGSDLLVDGGHTAT</sequence>
<comment type="caution">
    <text evidence="5">The sequence shown here is derived from an EMBL/GenBank/DDBJ whole genome shotgun (WGS) entry which is preliminary data.</text>
</comment>
<protein>
    <submittedName>
        <fullName evidence="5">Uncharacterized protein</fullName>
    </submittedName>
</protein>
<dbReference type="PANTHER" id="PTHR43008:SF9">
    <property type="entry name" value="OXIDOREDUCTASE"/>
    <property type="match status" value="1"/>
</dbReference>
<keyword evidence="6" id="KW-1185">Reference proteome</keyword>
<organism evidence="5 6">
    <name type="scientific">Papiliotrema laurentii</name>
    <name type="common">Cryptococcus laurentii</name>
    <dbReference type="NCBI Taxonomy" id="5418"/>
    <lineage>
        <taxon>Eukaryota</taxon>
        <taxon>Fungi</taxon>
        <taxon>Dikarya</taxon>
        <taxon>Basidiomycota</taxon>
        <taxon>Agaricomycotina</taxon>
        <taxon>Tremellomycetes</taxon>
        <taxon>Tremellales</taxon>
        <taxon>Rhynchogastremaceae</taxon>
        <taxon>Papiliotrema</taxon>
    </lineage>
</organism>
<evidence type="ECO:0000256" key="4">
    <source>
        <dbReference type="SAM" id="MobiDB-lite"/>
    </source>
</evidence>
<dbReference type="InterPro" id="IPR020904">
    <property type="entry name" value="Sc_DH/Rdtase_CS"/>
</dbReference>
<dbReference type="Gene3D" id="3.40.50.720">
    <property type="entry name" value="NAD(P)-binding Rossmann-like Domain"/>
    <property type="match status" value="1"/>
</dbReference>
<dbReference type="PRINTS" id="PR00081">
    <property type="entry name" value="GDHRDH"/>
</dbReference>
<accession>A0AAD9FUK3</accession>
<dbReference type="AlphaFoldDB" id="A0AAD9FUK3"/>